<dbReference type="InterPro" id="IPR026960">
    <property type="entry name" value="RVT-Znf"/>
</dbReference>
<gene>
    <name evidence="2" type="ORF">LSAT_V11C100001490</name>
</gene>
<dbReference type="Pfam" id="PF13966">
    <property type="entry name" value="zf-RVT"/>
    <property type="match status" value="1"/>
</dbReference>
<dbReference type="PANTHER" id="PTHR33116">
    <property type="entry name" value="REVERSE TRANSCRIPTASE ZINC-BINDING DOMAIN-CONTAINING PROTEIN-RELATED-RELATED"/>
    <property type="match status" value="1"/>
</dbReference>
<protein>
    <recommendedName>
        <fullName evidence="1">Reverse transcriptase zinc-binding domain-containing protein</fullName>
    </recommendedName>
</protein>
<comment type="caution">
    <text evidence="2">The sequence shown here is derived from an EMBL/GenBank/DDBJ whole genome shotgun (WGS) entry which is preliminary data.</text>
</comment>
<reference evidence="2 3" key="1">
    <citation type="journal article" date="2017" name="Nat. Commun.">
        <title>Genome assembly with in vitro proximity ligation data and whole-genome triplication in lettuce.</title>
        <authorList>
            <person name="Reyes-Chin-Wo S."/>
            <person name="Wang Z."/>
            <person name="Yang X."/>
            <person name="Kozik A."/>
            <person name="Arikit S."/>
            <person name="Song C."/>
            <person name="Xia L."/>
            <person name="Froenicke L."/>
            <person name="Lavelle D.O."/>
            <person name="Truco M.J."/>
            <person name="Xia R."/>
            <person name="Zhu S."/>
            <person name="Xu C."/>
            <person name="Xu H."/>
            <person name="Xu X."/>
            <person name="Cox K."/>
            <person name="Korf I."/>
            <person name="Meyers B.C."/>
            <person name="Michelmore R.W."/>
        </authorList>
    </citation>
    <scope>NUCLEOTIDE SEQUENCE [LARGE SCALE GENOMIC DNA]</scope>
    <source>
        <strain evidence="3">cv. Salinas</strain>
        <tissue evidence="2">Seedlings</tissue>
    </source>
</reference>
<evidence type="ECO:0000313" key="2">
    <source>
        <dbReference type="EMBL" id="KAJ0226926.1"/>
    </source>
</evidence>
<accession>A0A9R1XV28</accession>
<feature type="domain" description="Reverse transcriptase zinc-binding" evidence="1">
    <location>
        <begin position="186"/>
        <end position="249"/>
    </location>
</feature>
<dbReference type="AlphaFoldDB" id="A0A9R1XV28"/>
<evidence type="ECO:0000259" key="1">
    <source>
        <dbReference type="Pfam" id="PF13966"/>
    </source>
</evidence>
<organism evidence="2 3">
    <name type="scientific">Lactuca sativa</name>
    <name type="common">Garden lettuce</name>
    <dbReference type="NCBI Taxonomy" id="4236"/>
    <lineage>
        <taxon>Eukaryota</taxon>
        <taxon>Viridiplantae</taxon>
        <taxon>Streptophyta</taxon>
        <taxon>Embryophyta</taxon>
        <taxon>Tracheophyta</taxon>
        <taxon>Spermatophyta</taxon>
        <taxon>Magnoliopsida</taxon>
        <taxon>eudicotyledons</taxon>
        <taxon>Gunneridae</taxon>
        <taxon>Pentapetalae</taxon>
        <taxon>asterids</taxon>
        <taxon>campanulids</taxon>
        <taxon>Asterales</taxon>
        <taxon>Asteraceae</taxon>
        <taxon>Cichorioideae</taxon>
        <taxon>Cichorieae</taxon>
        <taxon>Lactucinae</taxon>
        <taxon>Lactuca</taxon>
    </lineage>
</organism>
<sequence>MNLLKNWKPVIDRFHAKLSSWKANILSFGGRLTLVMKEFLWGAVEEKKKNHWVSWDKVIVSKDKGGRGVGSIYDLSISLIVKWWRRLKLHLDSLRAKVIVVIHRLGGKPIDHLSRKSITGVWNNIANTTKDLSKFNHDFHAILYFSPNSLAPNDNRWSCPISPDGKYPVDVLRAIINHNPFLLNGSKLIWYKETPFNVFCFVWRASLGRIPSAISLVHHGVSLASTASGYCGNPSENADHILINCYFVVNIRSWIWQWCHNI</sequence>
<name>A0A9R1XV28_LACSA</name>
<dbReference type="Proteomes" id="UP000235145">
    <property type="component" value="Unassembled WGS sequence"/>
</dbReference>
<keyword evidence="3" id="KW-1185">Reference proteome</keyword>
<evidence type="ECO:0000313" key="3">
    <source>
        <dbReference type="Proteomes" id="UP000235145"/>
    </source>
</evidence>
<dbReference type="PANTHER" id="PTHR33116:SF79">
    <property type="entry name" value="REVERSE TRANSCRIPTASE DOMAIN, ZINC FINGER, CCHC-TYPE-RELATED"/>
    <property type="match status" value="1"/>
</dbReference>
<proteinExistence type="predicted"/>
<dbReference type="EMBL" id="NBSK02000001">
    <property type="protein sequence ID" value="KAJ0226926.1"/>
    <property type="molecule type" value="Genomic_DNA"/>
</dbReference>